<protein>
    <submittedName>
        <fullName evidence="1">Virginiamycin B lyase</fullName>
    </submittedName>
</protein>
<dbReference type="Gene3D" id="2.130.10.10">
    <property type="entry name" value="YVTN repeat-like/Quinoprotein amine dehydrogenase"/>
    <property type="match status" value="1"/>
</dbReference>
<evidence type="ECO:0000313" key="1">
    <source>
        <dbReference type="EMBL" id="SDP60684.1"/>
    </source>
</evidence>
<organism evidence="1 2">
    <name type="scientific">Klenkia soli</name>
    <dbReference type="NCBI Taxonomy" id="1052260"/>
    <lineage>
        <taxon>Bacteria</taxon>
        <taxon>Bacillati</taxon>
        <taxon>Actinomycetota</taxon>
        <taxon>Actinomycetes</taxon>
        <taxon>Geodermatophilales</taxon>
        <taxon>Geodermatophilaceae</taxon>
        <taxon>Klenkia</taxon>
    </lineage>
</organism>
<dbReference type="Pfam" id="PF24684">
    <property type="entry name" value="Vgb_lyase"/>
    <property type="match status" value="1"/>
</dbReference>
<evidence type="ECO:0000313" key="2">
    <source>
        <dbReference type="Proteomes" id="UP000199088"/>
    </source>
</evidence>
<dbReference type="Proteomes" id="UP000199088">
    <property type="component" value="Unassembled WGS sequence"/>
</dbReference>
<dbReference type="GO" id="GO:0030288">
    <property type="term" value="C:outer membrane-bounded periplasmic space"/>
    <property type="evidence" value="ECO:0007669"/>
    <property type="project" value="TreeGrafter"/>
</dbReference>
<dbReference type="SUPFAM" id="SSF63825">
    <property type="entry name" value="YWTD domain"/>
    <property type="match status" value="1"/>
</dbReference>
<dbReference type="InterPro" id="IPR051344">
    <property type="entry name" value="Vgb"/>
</dbReference>
<name>A0A1H0U3D5_9ACTN</name>
<proteinExistence type="predicted"/>
<reference evidence="2" key="1">
    <citation type="submission" date="2016-10" db="EMBL/GenBank/DDBJ databases">
        <authorList>
            <person name="Varghese N."/>
            <person name="Submissions S."/>
        </authorList>
    </citation>
    <scope>NUCLEOTIDE SEQUENCE [LARGE SCALE GENOMIC DNA]</scope>
    <source>
        <strain evidence="2">DSM 45843</strain>
    </source>
</reference>
<dbReference type="GO" id="GO:0016829">
    <property type="term" value="F:lyase activity"/>
    <property type="evidence" value="ECO:0007669"/>
    <property type="project" value="UniProtKB-KW"/>
</dbReference>
<keyword evidence="1" id="KW-0456">Lyase</keyword>
<accession>A0A1H0U3D5</accession>
<keyword evidence="2" id="KW-1185">Reference proteome</keyword>
<sequence>MRVVDEVAVGTAGDGPYAVVETPDGALWTTLPFSGRVARVRFDGSGARVDHLDAGGPAARPSVLAVDAAGEGVWVTCTGDQRLRLVGPGGVLQDVGLPAGTDPYGIAGAGGDLLVAGLGGALLRIRDGGVVAAVDLPPGSFPGAVAVAADGAVWCTLNQADALARWVPGSPVELHPTGPAAAPVGICPDDSGGIWWTEIGAGRIGHRTSQGVVSAVDLPGTTPRPHAVADDGAGGCWVTAWGQGALLHVYPERGVTSLDLGTGSEPHGLAVAADGSVRVALESGTLVRVVAGTA</sequence>
<dbReference type="InterPro" id="IPR015943">
    <property type="entry name" value="WD40/YVTN_repeat-like_dom_sf"/>
</dbReference>
<dbReference type="EMBL" id="FNIR01000018">
    <property type="protein sequence ID" value="SDP60684.1"/>
    <property type="molecule type" value="Genomic_DNA"/>
</dbReference>
<dbReference type="AlphaFoldDB" id="A0A1H0U3D5"/>
<dbReference type="STRING" id="1052260.SAMN05660199_04351"/>
<dbReference type="PANTHER" id="PTHR40274:SF3">
    <property type="entry name" value="VIRGINIAMYCIN B LYASE"/>
    <property type="match status" value="1"/>
</dbReference>
<dbReference type="PANTHER" id="PTHR40274">
    <property type="entry name" value="VIRGINIAMYCIN B LYASE"/>
    <property type="match status" value="1"/>
</dbReference>
<gene>
    <name evidence="1" type="ORF">SAMN05660199_04351</name>
</gene>